<dbReference type="Proteomes" id="UP000007174">
    <property type="component" value="Unassembled WGS sequence"/>
</dbReference>
<reference evidence="2" key="1">
    <citation type="journal article" date="2012" name="Nat. Genet.">
        <title>Lifestyle transitions in plant pathogenic Colletotrichum fungi deciphered by genome and transcriptome analyses.</title>
        <authorList>
            <person name="O'Connell R.J."/>
            <person name="Thon M.R."/>
            <person name="Hacquard S."/>
            <person name="Amyotte S.G."/>
            <person name="Kleemann J."/>
            <person name="Torres M.F."/>
            <person name="Damm U."/>
            <person name="Buiate E.A."/>
            <person name="Epstein L."/>
            <person name="Alkan N."/>
            <person name="Altmueller J."/>
            <person name="Alvarado-Balderrama L."/>
            <person name="Bauser C.A."/>
            <person name="Becker C."/>
            <person name="Birren B.W."/>
            <person name="Chen Z."/>
            <person name="Choi J."/>
            <person name="Crouch J.A."/>
            <person name="Duvick J.P."/>
            <person name="Farman M.A."/>
            <person name="Gan P."/>
            <person name="Heiman D."/>
            <person name="Henrissat B."/>
            <person name="Howard R.J."/>
            <person name="Kabbage M."/>
            <person name="Koch C."/>
            <person name="Kracher B."/>
            <person name="Kubo Y."/>
            <person name="Law A.D."/>
            <person name="Lebrun M.-H."/>
            <person name="Lee Y.-H."/>
            <person name="Miyara I."/>
            <person name="Moore N."/>
            <person name="Neumann U."/>
            <person name="Nordstroem K."/>
            <person name="Panaccione D.G."/>
            <person name="Panstruga R."/>
            <person name="Place M."/>
            <person name="Proctor R.H."/>
            <person name="Prusky D."/>
            <person name="Rech G."/>
            <person name="Reinhardt R."/>
            <person name="Rollins J.A."/>
            <person name="Rounsley S."/>
            <person name="Schardl C.L."/>
            <person name="Schwartz D.C."/>
            <person name="Shenoy N."/>
            <person name="Shirasu K."/>
            <person name="Sikhakolli U.R."/>
            <person name="Stueber K."/>
            <person name="Sukno S.A."/>
            <person name="Sweigard J.A."/>
            <person name="Takano Y."/>
            <person name="Takahara H."/>
            <person name="Trail F."/>
            <person name="van der Does H.C."/>
            <person name="Voll L.M."/>
            <person name="Will I."/>
            <person name="Young S."/>
            <person name="Zeng Q."/>
            <person name="Zhang J."/>
            <person name="Zhou S."/>
            <person name="Dickman M.B."/>
            <person name="Schulze-Lefert P."/>
            <person name="Ver Loren van Themaat E."/>
            <person name="Ma L.-J."/>
            <person name="Vaillancourt L.J."/>
        </authorList>
    </citation>
    <scope>NUCLEOTIDE SEQUENCE [LARGE SCALE GENOMIC DNA]</scope>
    <source>
        <strain evidence="2">IMI 349063</strain>
    </source>
</reference>
<dbReference type="AlphaFoldDB" id="H1VLH5"/>
<evidence type="ECO:0000313" key="1">
    <source>
        <dbReference type="EMBL" id="CCF41078.1"/>
    </source>
</evidence>
<proteinExistence type="predicted"/>
<organism evidence="1 2">
    <name type="scientific">Colletotrichum higginsianum (strain IMI 349063)</name>
    <name type="common">Crucifer anthracnose fungus</name>
    <dbReference type="NCBI Taxonomy" id="759273"/>
    <lineage>
        <taxon>Eukaryota</taxon>
        <taxon>Fungi</taxon>
        <taxon>Dikarya</taxon>
        <taxon>Ascomycota</taxon>
        <taxon>Pezizomycotina</taxon>
        <taxon>Sordariomycetes</taxon>
        <taxon>Hypocreomycetidae</taxon>
        <taxon>Glomerellales</taxon>
        <taxon>Glomerellaceae</taxon>
        <taxon>Colletotrichum</taxon>
        <taxon>Colletotrichum destructivum species complex</taxon>
    </lineage>
</organism>
<name>H1VLH5_COLHI</name>
<protein>
    <submittedName>
        <fullName evidence="1">Uncharacterized protein</fullName>
    </submittedName>
</protein>
<sequence length="186" mass="21038">MLRMKDDILQALLGADGKRMDFMGVSRQPHRYQGRAIWDRLTVGGKDIDSLTLELLDSTDTLGLCWESMGKRVATRGNWDSSVGYCGFFSPSGRRHWTGPIGRIPGIMHPLLRWMLNVAYKDYGLLTPKSCLPACMIRCYFPRRGAMIPVRLCLSTRTGFLLSLSLSLTPKCRLYCMSRPSVVLSW</sequence>
<accession>H1VLH5</accession>
<dbReference type="EMBL" id="CACQ02004475">
    <property type="protein sequence ID" value="CCF41078.1"/>
    <property type="molecule type" value="Genomic_DNA"/>
</dbReference>
<evidence type="ECO:0000313" key="2">
    <source>
        <dbReference type="Proteomes" id="UP000007174"/>
    </source>
</evidence>
<gene>
    <name evidence="1" type="ORF">CH063_11464</name>
</gene>
<dbReference type="HOGENOM" id="CLU_1454291_0_0_1"/>